<protein>
    <submittedName>
        <fullName evidence="2">BTB/POZ domain containing protein</fullName>
    </submittedName>
</protein>
<gene>
    <name evidence="2" type="ORF">TVAG_406690</name>
</gene>
<dbReference type="InterPro" id="IPR011333">
    <property type="entry name" value="SKP1/BTB/POZ_sf"/>
</dbReference>
<dbReference type="SUPFAM" id="SSF54695">
    <property type="entry name" value="POZ domain"/>
    <property type="match status" value="1"/>
</dbReference>
<sequence length="473" mass="54764">MKVFNRDQNQNNILDLYQEKLFCDIVIHWKNEEYYAHRLILQNYSSYFASIFEKYKDTTDIPRVDHVTIEINPQNMFSKVIDILYSKPVQITVTNVVSIYKICCYYGIYSFIENIKNFITKSLSSNTVLHYVTEFISYDMIEESKIIVPFLSQTFLQIINSKTPQQEAELEQLLKCVSNGILFSYVIMADPLNSALSEYDKFCLVDKYSKIKRFSEAESIELASLFNWEDPNSLNYFVEFSCDWLPLNISRKCYSTLLSRRKNIIKVFESISENVKEQASRLHCFLWVDICSKASIVPDHPSINILDFISSLGNSNVEFDPIKYSYLLCNVHQTTYDIFHPIQSIFKNDQSYAIIESCDDHPASISLSFGNHTVITANSFTISCDIEKNTRKPNNITTKQYYTVPNQLLVKTFLNGTISNEFEISSDQNKIYQLEKVPNSFDSILVSIPPSLSDIYKILRIRNISIVGTVDTQ</sequence>
<name>A2EXE3_TRIV3</name>
<evidence type="ECO:0000259" key="1">
    <source>
        <dbReference type="PROSITE" id="PS50097"/>
    </source>
</evidence>
<dbReference type="KEGG" id="tva:4760532"/>
<dbReference type="PANTHER" id="PTHR24410">
    <property type="entry name" value="HL07962P-RELATED"/>
    <property type="match status" value="1"/>
</dbReference>
<dbReference type="SMART" id="SM00225">
    <property type="entry name" value="BTB"/>
    <property type="match status" value="1"/>
</dbReference>
<dbReference type="STRING" id="5722.A2EXE3"/>
<dbReference type="InterPro" id="IPR051481">
    <property type="entry name" value="BTB-POZ/Galectin-3-binding"/>
</dbReference>
<dbReference type="EMBL" id="DS113528">
    <property type="protein sequence ID" value="EAY02692.1"/>
    <property type="molecule type" value="Genomic_DNA"/>
</dbReference>
<evidence type="ECO:0000313" key="3">
    <source>
        <dbReference type="Proteomes" id="UP000001542"/>
    </source>
</evidence>
<dbReference type="InParanoid" id="A2EXE3"/>
<accession>A2EXE3</accession>
<dbReference type="Gene3D" id="3.30.710.10">
    <property type="entry name" value="Potassium Channel Kv1.1, Chain A"/>
    <property type="match status" value="1"/>
</dbReference>
<dbReference type="SMR" id="A2EXE3"/>
<dbReference type="VEuPathDB" id="TrichDB:TVAG_406690"/>
<dbReference type="InterPro" id="IPR000210">
    <property type="entry name" value="BTB/POZ_dom"/>
</dbReference>
<dbReference type="AlphaFoldDB" id="A2EXE3"/>
<dbReference type="Proteomes" id="UP000001542">
    <property type="component" value="Unassembled WGS sequence"/>
</dbReference>
<dbReference type="RefSeq" id="XP_001314915.1">
    <property type="nucleotide sequence ID" value="XM_001314880.1"/>
</dbReference>
<dbReference type="PROSITE" id="PS50097">
    <property type="entry name" value="BTB"/>
    <property type="match status" value="1"/>
</dbReference>
<organism evidence="2 3">
    <name type="scientific">Trichomonas vaginalis (strain ATCC PRA-98 / G3)</name>
    <dbReference type="NCBI Taxonomy" id="412133"/>
    <lineage>
        <taxon>Eukaryota</taxon>
        <taxon>Metamonada</taxon>
        <taxon>Parabasalia</taxon>
        <taxon>Trichomonadida</taxon>
        <taxon>Trichomonadidae</taxon>
        <taxon>Trichomonas</taxon>
    </lineage>
</organism>
<dbReference type="OrthoDB" id="45365at2759"/>
<dbReference type="Pfam" id="PF00651">
    <property type="entry name" value="BTB"/>
    <property type="match status" value="1"/>
</dbReference>
<dbReference type="VEuPathDB" id="TrichDB:TVAGG3_0676930"/>
<reference evidence="2" key="1">
    <citation type="submission" date="2006-10" db="EMBL/GenBank/DDBJ databases">
        <authorList>
            <person name="Amadeo P."/>
            <person name="Zhao Q."/>
            <person name="Wortman J."/>
            <person name="Fraser-Liggett C."/>
            <person name="Carlton J."/>
        </authorList>
    </citation>
    <scope>NUCLEOTIDE SEQUENCE</scope>
    <source>
        <strain evidence="2">G3</strain>
    </source>
</reference>
<reference evidence="2" key="2">
    <citation type="journal article" date="2007" name="Science">
        <title>Draft genome sequence of the sexually transmitted pathogen Trichomonas vaginalis.</title>
        <authorList>
            <person name="Carlton J.M."/>
            <person name="Hirt R.P."/>
            <person name="Silva J.C."/>
            <person name="Delcher A.L."/>
            <person name="Schatz M."/>
            <person name="Zhao Q."/>
            <person name="Wortman J.R."/>
            <person name="Bidwell S.L."/>
            <person name="Alsmark U.C.M."/>
            <person name="Besteiro S."/>
            <person name="Sicheritz-Ponten T."/>
            <person name="Noel C.J."/>
            <person name="Dacks J.B."/>
            <person name="Foster P.G."/>
            <person name="Simillion C."/>
            <person name="Van de Peer Y."/>
            <person name="Miranda-Saavedra D."/>
            <person name="Barton G.J."/>
            <person name="Westrop G.D."/>
            <person name="Mueller S."/>
            <person name="Dessi D."/>
            <person name="Fiori P.L."/>
            <person name="Ren Q."/>
            <person name="Paulsen I."/>
            <person name="Zhang H."/>
            <person name="Bastida-Corcuera F.D."/>
            <person name="Simoes-Barbosa A."/>
            <person name="Brown M.T."/>
            <person name="Hayes R.D."/>
            <person name="Mukherjee M."/>
            <person name="Okumura C.Y."/>
            <person name="Schneider R."/>
            <person name="Smith A.J."/>
            <person name="Vanacova S."/>
            <person name="Villalvazo M."/>
            <person name="Haas B.J."/>
            <person name="Pertea M."/>
            <person name="Feldblyum T.V."/>
            <person name="Utterback T.R."/>
            <person name="Shu C.L."/>
            <person name="Osoegawa K."/>
            <person name="de Jong P.J."/>
            <person name="Hrdy I."/>
            <person name="Horvathova L."/>
            <person name="Zubacova Z."/>
            <person name="Dolezal P."/>
            <person name="Malik S.B."/>
            <person name="Logsdon J.M. Jr."/>
            <person name="Henze K."/>
            <person name="Gupta A."/>
            <person name="Wang C.C."/>
            <person name="Dunne R.L."/>
            <person name="Upcroft J.A."/>
            <person name="Upcroft P."/>
            <person name="White O."/>
            <person name="Salzberg S.L."/>
            <person name="Tang P."/>
            <person name="Chiu C.-H."/>
            <person name="Lee Y.-S."/>
            <person name="Embley T.M."/>
            <person name="Coombs G.H."/>
            <person name="Mottram J.C."/>
            <person name="Tachezy J."/>
            <person name="Fraser-Liggett C.M."/>
            <person name="Johnson P.J."/>
        </authorList>
    </citation>
    <scope>NUCLEOTIDE SEQUENCE [LARGE SCALE GENOMIC DNA]</scope>
    <source>
        <strain evidence="2">G3</strain>
    </source>
</reference>
<dbReference type="PANTHER" id="PTHR24410:SF23">
    <property type="entry name" value="BTB DOMAIN-CONTAINING PROTEIN-RELATED"/>
    <property type="match status" value="1"/>
</dbReference>
<keyword evidence="3" id="KW-1185">Reference proteome</keyword>
<proteinExistence type="predicted"/>
<dbReference type="CDD" id="cd18186">
    <property type="entry name" value="BTB_POZ_ZBTB_KLHL-like"/>
    <property type="match status" value="1"/>
</dbReference>
<feature type="domain" description="BTB" evidence="1">
    <location>
        <begin position="23"/>
        <end position="93"/>
    </location>
</feature>
<evidence type="ECO:0000313" key="2">
    <source>
        <dbReference type="EMBL" id="EAY02692.1"/>
    </source>
</evidence>